<keyword evidence="2" id="KW-0732">Signal</keyword>
<feature type="chain" id="PRO_5020479845" description="Nuclear transport factor 2 family protein" evidence="2">
    <location>
        <begin position="25"/>
        <end position="211"/>
    </location>
</feature>
<dbReference type="AlphaFoldDB" id="A0A4Q8LAA1"/>
<dbReference type="Gene3D" id="3.10.450.50">
    <property type="match status" value="1"/>
</dbReference>
<dbReference type="SUPFAM" id="SSF54427">
    <property type="entry name" value="NTF2-like"/>
    <property type="match status" value="1"/>
</dbReference>
<gene>
    <name evidence="3" type="ORF">EA661_16960</name>
</gene>
<evidence type="ECO:0000256" key="1">
    <source>
        <dbReference type="SAM" id="MobiDB-lite"/>
    </source>
</evidence>
<name>A0A4Q8LAA1_9GAMM</name>
<proteinExistence type="predicted"/>
<dbReference type="InterPro" id="IPR032710">
    <property type="entry name" value="NTF2-like_dom_sf"/>
</dbReference>
<evidence type="ECO:0008006" key="5">
    <source>
        <dbReference type="Google" id="ProtNLM"/>
    </source>
</evidence>
<organism evidence="3 4">
    <name type="scientific">Pseudoxanthomonas winnipegensis</name>
    <dbReference type="NCBI Taxonomy" id="2480810"/>
    <lineage>
        <taxon>Bacteria</taxon>
        <taxon>Pseudomonadati</taxon>
        <taxon>Pseudomonadota</taxon>
        <taxon>Gammaproteobacteria</taxon>
        <taxon>Lysobacterales</taxon>
        <taxon>Lysobacteraceae</taxon>
        <taxon>Pseudoxanthomonas</taxon>
    </lineage>
</organism>
<sequence length="211" mass="22192">MRPDPMRIRTLMLGLLAAGITTLAACDPGKDRQARSGDAPPATSAPTPATPPASAPSDSQTEDALAEPPPMQAADAAIPAEPTAESAQDTVRRYYAAINAGDYAAAYALWSRDGAASRQPFDVFAKGYAKTRQVEARVGQAFDAEGAAGSRYIQVPVDLAALQADGSTRHYRGSFTLRAVMADGAPAKDRAWHLDSADLEGYEPSAGEDRR</sequence>
<reference evidence="3 4" key="1">
    <citation type="submission" date="2019-02" db="EMBL/GenBank/DDBJ databases">
        <title>WGS of Pseudoxanthomonas species novum from clinical isolates.</title>
        <authorList>
            <person name="Bernier A.-M."/>
            <person name="Bernard K."/>
            <person name="Vachon A."/>
        </authorList>
    </citation>
    <scope>NUCLEOTIDE SEQUENCE [LARGE SCALE GENOMIC DNA]</scope>
    <source>
        <strain evidence="3 4">NML171202</strain>
    </source>
</reference>
<accession>A0A4Q8LAA1</accession>
<feature type="signal peptide" evidence="2">
    <location>
        <begin position="1"/>
        <end position="24"/>
    </location>
</feature>
<evidence type="ECO:0000313" key="3">
    <source>
        <dbReference type="EMBL" id="TAA25173.1"/>
    </source>
</evidence>
<dbReference type="PROSITE" id="PS51257">
    <property type="entry name" value="PROKAR_LIPOPROTEIN"/>
    <property type="match status" value="1"/>
</dbReference>
<evidence type="ECO:0000256" key="2">
    <source>
        <dbReference type="SAM" id="SignalP"/>
    </source>
</evidence>
<comment type="caution">
    <text evidence="3">The sequence shown here is derived from an EMBL/GenBank/DDBJ whole genome shotgun (WGS) entry which is preliminary data.</text>
</comment>
<dbReference type="RefSeq" id="WP_130520915.1">
    <property type="nucleotide sequence ID" value="NZ_SHMA01000009.1"/>
</dbReference>
<protein>
    <recommendedName>
        <fullName evidence="5">Nuclear transport factor 2 family protein</fullName>
    </recommendedName>
</protein>
<dbReference type="Proteomes" id="UP000291286">
    <property type="component" value="Unassembled WGS sequence"/>
</dbReference>
<feature type="compositionally biased region" description="Low complexity" evidence="1">
    <location>
        <begin position="72"/>
        <end position="84"/>
    </location>
</feature>
<feature type="region of interest" description="Disordered" evidence="1">
    <location>
        <begin position="27"/>
        <end position="85"/>
    </location>
</feature>
<evidence type="ECO:0000313" key="4">
    <source>
        <dbReference type="Proteomes" id="UP000291286"/>
    </source>
</evidence>
<dbReference type="EMBL" id="SHMB01000009">
    <property type="protein sequence ID" value="TAA25173.1"/>
    <property type="molecule type" value="Genomic_DNA"/>
</dbReference>